<reference evidence="3" key="1">
    <citation type="submission" date="2023-01" db="EMBL/GenBank/DDBJ databases">
        <title>Genome assembly of the deep-sea coral Lophelia pertusa.</title>
        <authorList>
            <person name="Herrera S."/>
            <person name="Cordes E."/>
        </authorList>
    </citation>
    <scope>NUCLEOTIDE SEQUENCE</scope>
    <source>
        <strain evidence="3">USNM1676648</strain>
        <tissue evidence="3">Polyp</tissue>
    </source>
</reference>
<evidence type="ECO:0000256" key="1">
    <source>
        <dbReference type="SAM" id="Phobius"/>
    </source>
</evidence>
<evidence type="ECO:0000256" key="2">
    <source>
        <dbReference type="SAM" id="SignalP"/>
    </source>
</evidence>
<feature type="chain" id="PRO_5040814107" evidence="2">
    <location>
        <begin position="24"/>
        <end position="269"/>
    </location>
</feature>
<dbReference type="Pfam" id="PF09777">
    <property type="entry name" value="OSTMP1"/>
    <property type="match status" value="1"/>
</dbReference>
<evidence type="ECO:0000313" key="4">
    <source>
        <dbReference type="Proteomes" id="UP001163046"/>
    </source>
</evidence>
<comment type="caution">
    <text evidence="3">The sequence shown here is derived from an EMBL/GenBank/DDBJ whole genome shotgun (WGS) entry which is preliminary data.</text>
</comment>
<proteinExistence type="predicted"/>
<keyword evidence="2" id="KW-0732">Signal</keyword>
<dbReference type="EMBL" id="MU827305">
    <property type="protein sequence ID" value="KAJ7363459.1"/>
    <property type="molecule type" value="Genomic_DNA"/>
</dbReference>
<feature type="signal peptide" evidence="2">
    <location>
        <begin position="1"/>
        <end position="23"/>
    </location>
</feature>
<gene>
    <name evidence="3" type="primary">OSTM1</name>
    <name evidence="3" type="ORF">OS493_009613</name>
</gene>
<accession>A0A9X0CNL9</accession>
<dbReference type="PANTHER" id="PTHR15644">
    <property type="entry name" value="OSTEOPETROSIS ASSOCIATED TRANSMEMBRANE PROTEIN 1"/>
    <property type="match status" value="1"/>
</dbReference>
<name>A0A9X0CNL9_9CNID</name>
<protein>
    <submittedName>
        <fullName evidence="3">Osteoclast differentiation</fullName>
    </submittedName>
</protein>
<dbReference type="Proteomes" id="UP001163046">
    <property type="component" value="Unassembled WGS sequence"/>
</dbReference>
<dbReference type="PANTHER" id="PTHR15644:SF2">
    <property type="entry name" value="OSTEOPETROSIS-ASSOCIATED TRANSMEMBRANE PROTEIN 1"/>
    <property type="match status" value="1"/>
</dbReference>
<feature type="transmembrane region" description="Helical" evidence="1">
    <location>
        <begin position="227"/>
        <end position="248"/>
    </location>
</feature>
<keyword evidence="1" id="KW-0472">Membrane</keyword>
<keyword evidence="1" id="KW-1133">Transmembrane helix</keyword>
<sequence>MVFFVSLLRPCIFVLIWQTRTLAVSPSPGGDCAKLLKTFAEVVSNYTYCAVNNSRPFRFCCVCEKVYVTALNGHRSIVQDNDCHNDLVLAEKYQIVESAYDFVVNLWKSSNCPACFENDKDGTPKEIKTEITEFFHKLDAVEHCFYNNSQIHVIPVPVNHSASNSSAKVLSVCDSCDKSYGTLKESYKNIESGPEGYKVCADVSASMNYTRQRWSNNFHCVKIHSDLVSVVALTVFFCFLPIIFYTSLRLQGTASKDKKLGTSLRVNHR</sequence>
<dbReference type="OrthoDB" id="8021850at2759"/>
<organism evidence="3 4">
    <name type="scientific">Desmophyllum pertusum</name>
    <dbReference type="NCBI Taxonomy" id="174260"/>
    <lineage>
        <taxon>Eukaryota</taxon>
        <taxon>Metazoa</taxon>
        <taxon>Cnidaria</taxon>
        <taxon>Anthozoa</taxon>
        <taxon>Hexacorallia</taxon>
        <taxon>Scleractinia</taxon>
        <taxon>Caryophylliina</taxon>
        <taxon>Caryophylliidae</taxon>
        <taxon>Desmophyllum</taxon>
    </lineage>
</organism>
<dbReference type="AlphaFoldDB" id="A0A9X0CNL9"/>
<dbReference type="GO" id="GO:0005829">
    <property type="term" value="C:cytosol"/>
    <property type="evidence" value="ECO:0007669"/>
    <property type="project" value="TreeGrafter"/>
</dbReference>
<keyword evidence="1" id="KW-0812">Transmembrane</keyword>
<dbReference type="InterPro" id="IPR019172">
    <property type="entry name" value="Osteopetrosis-assoc_TM_1"/>
</dbReference>
<keyword evidence="4" id="KW-1185">Reference proteome</keyword>
<evidence type="ECO:0000313" key="3">
    <source>
        <dbReference type="EMBL" id="KAJ7363459.1"/>
    </source>
</evidence>